<feature type="domain" description="EF-hand" evidence="1">
    <location>
        <begin position="153"/>
        <end position="182"/>
    </location>
</feature>
<sequence length="185" mass="21178">MGNRSSQTPSNPWNAIHLAEATGLSTDEINQFYSEFVKASGYNGVMNMSKFIQLYSHLPSMKSQDANEVQERATRIFRAFDRKNTGILSFDEFIAAIVMINYEMAPDIPTNSSIQENNTSEHELDDGRITAEDGQNLFRRLNDYYGLPAGGEQKCWKEVDRDNRGYVTKEELIEYISHYQDGNRQ</sequence>
<reference evidence="2" key="1">
    <citation type="submission" date="2021-02" db="EMBL/GenBank/DDBJ databases">
        <authorList>
            <person name="Nowell W R."/>
        </authorList>
    </citation>
    <scope>NUCLEOTIDE SEQUENCE</scope>
</reference>
<evidence type="ECO:0000313" key="3">
    <source>
        <dbReference type="EMBL" id="CAF4049488.1"/>
    </source>
</evidence>
<dbReference type="InterPro" id="IPR011992">
    <property type="entry name" value="EF-hand-dom_pair"/>
</dbReference>
<comment type="caution">
    <text evidence="2">The sequence shown here is derived from an EMBL/GenBank/DDBJ whole genome shotgun (WGS) entry which is preliminary data.</text>
</comment>
<dbReference type="GO" id="GO:0005509">
    <property type="term" value="F:calcium ion binding"/>
    <property type="evidence" value="ECO:0007669"/>
    <property type="project" value="InterPro"/>
</dbReference>
<dbReference type="PROSITE" id="PS50222">
    <property type="entry name" value="EF_HAND_2"/>
    <property type="match status" value="2"/>
</dbReference>
<dbReference type="SUPFAM" id="SSF47473">
    <property type="entry name" value="EF-hand"/>
    <property type="match status" value="1"/>
</dbReference>
<organism evidence="2 4">
    <name type="scientific">Adineta steineri</name>
    <dbReference type="NCBI Taxonomy" id="433720"/>
    <lineage>
        <taxon>Eukaryota</taxon>
        <taxon>Metazoa</taxon>
        <taxon>Spiralia</taxon>
        <taxon>Gnathifera</taxon>
        <taxon>Rotifera</taxon>
        <taxon>Eurotatoria</taxon>
        <taxon>Bdelloidea</taxon>
        <taxon>Adinetida</taxon>
        <taxon>Adinetidae</taxon>
        <taxon>Adineta</taxon>
    </lineage>
</organism>
<dbReference type="EMBL" id="CAJNOG010000031">
    <property type="protein sequence ID" value="CAF0801973.1"/>
    <property type="molecule type" value="Genomic_DNA"/>
</dbReference>
<dbReference type="Gene3D" id="1.10.238.10">
    <property type="entry name" value="EF-hand"/>
    <property type="match status" value="1"/>
</dbReference>
<protein>
    <recommendedName>
        <fullName evidence="1">EF-hand domain-containing protein</fullName>
    </recommendedName>
</protein>
<gene>
    <name evidence="2" type="ORF">JYZ213_LOCUS5307</name>
    <name evidence="3" type="ORF">OXD698_LOCUS32432</name>
</gene>
<evidence type="ECO:0000313" key="4">
    <source>
        <dbReference type="Proteomes" id="UP000663845"/>
    </source>
</evidence>
<feature type="domain" description="EF-hand" evidence="1">
    <location>
        <begin position="68"/>
        <end position="103"/>
    </location>
</feature>
<dbReference type="InterPro" id="IPR002048">
    <property type="entry name" value="EF_hand_dom"/>
</dbReference>
<dbReference type="Proteomes" id="UP000663845">
    <property type="component" value="Unassembled WGS sequence"/>
</dbReference>
<evidence type="ECO:0000259" key="1">
    <source>
        <dbReference type="PROSITE" id="PS50222"/>
    </source>
</evidence>
<proteinExistence type="predicted"/>
<accession>A0A813SY02</accession>
<dbReference type="SMART" id="SM00054">
    <property type="entry name" value="EFh"/>
    <property type="match status" value="2"/>
</dbReference>
<dbReference type="Proteomes" id="UP000663844">
    <property type="component" value="Unassembled WGS sequence"/>
</dbReference>
<dbReference type="AlphaFoldDB" id="A0A813SY02"/>
<name>A0A813SY02_9BILA</name>
<dbReference type="Pfam" id="PF13833">
    <property type="entry name" value="EF-hand_8"/>
    <property type="match status" value="2"/>
</dbReference>
<dbReference type="EMBL" id="CAJOAZ010004221">
    <property type="protein sequence ID" value="CAF4049488.1"/>
    <property type="molecule type" value="Genomic_DNA"/>
</dbReference>
<evidence type="ECO:0000313" key="2">
    <source>
        <dbReference type="EMBL" id="CAF0801973.1"/>
    </source>
</evidence>